<dbReference type="EMBL" id="ATCN01000088">
    <property type="protein sequence ID" value="EPR79855.1"/>
    <property type="molecule type" value="Genomic_DNA"/>
</dbReference>
<accession>S7WA85</accession>
<evidence type="ECO:0000313" key="2">
    <source>
        <dbReference type="EMBL" id="EPR79855.1"/>
    </source>
</evidence>
<evidence type="ECO:0000256" key="1">
    <source>
        <dbReference type="SAM" id="SignalP"/>
    </source>
</evidence>
<protein>
    <submittedName>
        <fullName evidence="2">Uncharacterized protein</fullName>
    </submittedName>
</protein>
<proteinExistence type="predicted"/>
<dbReference type="AlphaFoldDB" id="S7WA85"/>
<evidence type="ECO:0000313" key="3">
    <source>
        <dbReference type="Proteomes" id="UP000014978"/>
    </source>
</evidence>
<comment type="caution">
    <text evidence="2">The sequence shown here is derived from an EMBL/GenBank/DDBJ whole genome shotgun (WGS) entry which is preliminary data.</text>
</comment>
<feature type="chain" id="PRO_5004546792" evidence="1">
    <location>
        <begin position="28"/>
        <end position="406"/>
    </location>
</feature>
<organism evidence="2 3">
    <name type="scientific">Spraguea lophii (strain 42_110)</name>
    <name type="common">Microsporidian parasite</name>
    <dbReference type="NCBI Taxonomy" id="1358809"/>
    <lineage>
        <taxon>Eukaryota</taxon>
        <taxon>Fungi</taxon>
        <taxon>Fungi incertae sedis</taxon>
        <taxon>Microsporidia</taxon>
        <taxon>Spragueidae</taxon>
        <taxon>Spraguea</taxon>
    </lineage>
</organism>
<sequence>MDLHISYLLCFAIQLSFLLPNIMSAEAYEESDDHDPVRMWNGVPYTKTVLKVDDDLWLTPTEFDRGIFNVEMRIGDMVEAFEPEDREDVKKIEMDLQNQKEMLLDEKDINTFIPNFLGYSQKRSKYFTDMRKKISKANKKYSNQLTVDSIEKFIGYEFECSGKDIITDSKEIDDFKSVKKAQSLLKRKSSQSKKTTAYLELELVKQMIWKRQTAFPVIDKFDTFLDNDHNHKQYYNSCRAADEQSLIQELYAPHDPLGAAAIESENTLIGLEERLRSLRIGKSEVNIPPCYDYDYTRMHEELPEGISEKALENSVFFNNRLLELSKIEKNLYEEQNNASGYESASKKLDFLSSKLPILEDPGYSSAVDLCNAFSPGTFNPDGLLCIEKEKYKRLEEEEYEEYEEYE</sequence>
<name>S7WA85_SPRLO</name>
<reference evidence="3" key="1">
    <citation type="journal article" date="2013" name="PLoS Genet.">
        <title>The genome of Spraguea lophii and the basis of host-microsporidian interactions.</title>
        <authorList>
            <person name="Campbell S.E."/>
            <person name="Williams T.A."/>
            <person name="Yousuf A."/>
            <person name="Soanes D.M."/>
            <person name="Paszkiewicz K.H."/>
            <person name="Williams B.A.P."/>
        </authorList>
    </citation>
    <scope>NUCLEOTIDE SEQUENCE [LARGE SCALE GENOMIC DNA]</scope>
    <source>
        <strain evidence="3">42_110</strain>
    </source>
</reference>
<gene>
    <name evidence="2" type="ORF">SLOPH_529</name>
</gene>
<keyword evidence="3" id="KW-1185">Reference proteome</keyword>
<keyword evidence="1" id="KW-0732">Signal</keyword>
<dbReference type="Proteomes" id="UP000014978">
    <property type="component" value="Unassembled WGS sequence"/>
</dbReference>
<dbReference type="VEuPathDB" id="MicrosporidiaDB:SLOPH_529"/>
<feature type="signal peptide" evidence="1">
    <location>
        <begin position="1"/>
        <end position="27"/>
    </location>
</feature>
<dbReference type="HOGENOM" id="CLU_678218_0_0_1"/>
<dbReference type="InParanoid" id="S7WA85"/>